<dbReference type="Proteomes" id="UP001216907">
    <property type="component" value="Unassembled WGS sequence"/>
</dbReference>
<evidence type="ECO:0000313" key="1">
    <source>
        <dbReference type="EMBL" id="MDG3004425.1"/>
    </source>
</evidence>
<dbReference type="EMBL" id="JARRAG010000002">
    <property type="protein sequence ID" value="MDG3004425.1"/>
    <property type="molecule type" value="Genomic_DNA"/>
</dbReference>
<evidence type="ECO:0000313" key="2">
    <source>
        <dbReference type="Proteomes" id="UP001216907"/>
    </source>
</evidence>
<sequence>METPLIRPGAVLSPESPLRLVVHFDNAAEGNLAIQILTTLGIPGDRIGVVDPDRMERKRGMILSASCPDEAVRVRAEDVCRKLGGRVHRWRG</sequence>
<dbReference type="RefSeq" id="WP_277860783.1">
    <property type="nucleotide sequence ID" value="NZ_JARRAG010000002.1"/>
</dbReference>
<reference evidence="1 2" key="1">
    <citation type="submission" date="2023-03" db="EMBL/GenBank/DDBJ databases">
        <title>Paludisphaera mucosa sp. nov. a novel planctomycete from northern fen.</title>
        <authorList>
            <person name="Ivanova A."/>
        </authorList>
    </citation>
    <scope>NUCLEOTIDE SEQUENCE [LARGE SCALE GENOMIC DNA]</scope>
    <source>
        <strain evidence="1 2">Pla2</strain>
    </source>
</reference>
<organism evidence="1 2">
    <name type="scientific">Paludisphaera mucosa</name>
    <dbReference type="NCBI Taxonomy" id="3030827"/>
    <lineage>
        <taxon>Bacteria</taxon>
        <taxon>Pseudomonadati</taxon>
        <taxon>Planctomycetota</taxon>
        <taxon>Planctomycetia</taxon>
        <taxon>Isosphaerales</taxon>
        <taxon>Isosphaeraceae</taxon>
        <taxon>Paludisphaera</taxon>
    </lineage>
</organism>
<protein>
    <submittedName>
        <fullName evidence="1">Uncharacterized protein</fullName>
    </submittedName>
</protein>
<name>A0ABT6FA10_9BACT</name>
<keyword evidence="2" id="KW-1185">Reference proteome</keyword>
<comment type="caution">
    <text evidence="1">The sequence shown here is derived from an EMBL/GenBank/DDBJ whole genome shotgun (WGS) entry which is preliminary data.</text>
</comment>
<proteinExistence type="predicted"/>
<gene>
    <name evidence="1" type="ORF">PZE19_11625</name>
</gene>
<accession>A0ABT6FA10</accession>